<keyword evidence="1" id="KW-0812">Transmembrane</keyword>
<gene>
    <name evidence="2" type="ORF">K5V21_09990</name>
</gene>
<sequence>MKYLAIIILLLIIIFVSILVFSFGFNKENGVKSNLKFTGTMMTVTLPIVSLVGGTLFLAFKLVETLLPVEISTFDIFTISIIGVFIIFICDLISKKVVGGIIPIILAKKYEGEELKEKEMMDIINGLQKKVNLLTLGIMFFSSLILYMGLMVIISVEVTVLFLIIISLLTLVSYKIFFRSNGRLENQ</sequence>
<evidence type="ECO:0000256" key="1">
    <source>
        <dbReference type="SAM" id="Phobius"/>
    </source>
</evidence>
<keyword evidence="1" id="KW-0472">Membrane</keyword>
<feature type="transmembrane region" description="Helical" evidence="1">
    <location>
        <begin position="6"/>
        <end position="25"/>
    </location>
</feature>
<dbReference type="RefSeq" id="WP_221861130.1">
    <property type="nucleotide sequence ID" value="NZ_JAIKTU010000007.1"/>
</dbReference>
<protein>
    <recommendedName>
        <fullName evidence="4">DUF3169 domain-containing protein</fullName>
    </recommendedName>
</protein>
<feature type="transmembrane region" description="Helical" evidence="1">
    <location>
        <begin position="71"/>
        <end position="93"/>
    </location>
</feature>
<keyword evidence="3" id="KW-1185">Reference proteome</keyword>
<accession>A0ABS7KY90</accession>
<evidence type="ECO:0000313" key="2">
    <source>
        <dbReference type="EMBL" id="MBY0755785.1"/>
    </source>
</evidence>
<dbReference type="EMBL" id="JAIKTU010000007">
    <property type="protein sequence ID" value="MBY0755785.1"/>
    <property type="molecule type" value="Genomic_DNA"/>
</dbReference>
<proteinExistence type="predicted"/>
<comment type="caution">
    <text evidence="2">The sequence shown here is derived from an EMBL/GenBank/DDBJ whole genome shotgun (WGS) entry which is preliminary data.</text>
</comment>
<evidence type="ECO:0008006" key="4">
    <source>
        <dbReference type="Google" id="ProtNLM"/>
    </source>
</evidence>
<feature type="transmembrane region" description="Helical" evidence="1">
    <location>
        <begin position="131"/>
        <end position="154"/>
    </location>
</feature>
<dbReference type="Proteomes" id="UP001299068">
    <property type="component" value="Unassembled WGS sequence"/>
</dbReference>
<feature type="transmembrane region" description="Helical" evidence="1">
    <location>
        <begin position="160"/>
        <end position="178"/>
    </location>
</feature>
<name>A0ABS7KY90_CLOSR</name>
<feature type="transmembrane region" description="Helical" evidence="1">
    <location>
        <begin position="37"/>
        <end position="59"/>
    </location>
</feature>
<evidence type="ECO:0000313" key="3">
    <source>
        <dbReference type="Proteomes" id="UP001299068"/>
    </source>
</evidence>
<organism evidence="2 3">
    <name type="scientific">Clostridium sardiniense</name>
    <name type="common">Clostridium absonum</name>
    <dbReference type="NCBI Taxonomy" id="29369"/>
    <lineage>
        <taxon>Bacteria</taxon>
        <taxon>Bacillati</taxon>
        <taxon>Bacillota</taxon>
        <taxon>Clostridia</taxon>
        <taxon>Eubacteriales</taxon>
        <taxon>Clostridiaceae</taxon>
        <taxon>Clostridium</taxon>
    </lineage>
</organism>
<reference evidence="2 3" key="1">
    <citation type="journal article" date="2021" name="Cell Host Microbe">
        <title>in vivo commensal control of Clostridioides difficile virulence.</title>
        <authorList>
            <person name="Girinathan B.P."/>
            <person name="Dibenedetto N."/>
            <person name="Worley J.N."/>
            <person name="Peltier J."/>
            <person name="Arrieta-Ortiz M.L."/>
            <person name="Rupa Christinal Immanuel S."/>
            <person name="Lavin R."/>
            <person name="Delaney M.L."/>
            <person name="Cummins C."/>
            <person name="Hoffmann M."/>
            <person name="Luo Y."/>
            <person name="Gonzalez-Escalona N."/>
            <person name="Allard M."/>
            <person name="Onderdonk A.B."/>
            <person name="Gerber G.K."/>
            <person name="Sonenshein A.L."/>
            <person name="Baliga N."/>
            <person name="Dupuy B."/>
            <person name="Bry L."/>
        </authorList>
    </citation>
    <scope>NUCLEOTIDE SEQUENCE [LARGE SCALE GENOMIC DNA]</scope>
    <source>
        <strain evidence="2 3">DSM 599</strain>
    </source>
</reference>
<keyword evidence="1" id="KW-1133">Transmembrane helix</keyword>